<protein>
    <submittedName>
        <fullName evidence="2">Uncharacterized protein</fullName>
    </submittedName>
</protein>
<comment type="caution">
    <text evidence="2">The sequence shown here is derived from an EMBL/GenBank/DDBJ whole genome shotgun (WGS) entry which is preliminary data.</text>
</comment>
<feature type="compositionally biased region" description="Gly residues" evidence="1">
    <location>
        <begin position="229"/>
        <end position="238"/>
    </location>
</feature>
<feature type="region of interest" description="Disordered" evidence="1">
    <location>
        <begin position="137"/>
        <end position="248"/>
    </location>
</feature>
<dbReference type="AlphaFoldDB" id="A0AAV7DSX4"/>
<feature type="compositionally biased region" description="Basic and acidic residues" evidence="1">
    <location>
        <begin position="200"/>
        <end position="216"/>
    </location>
</feature>
<organism evidence="2 3">
    <name type="scientific">Aristolochia fimbriata</name>
    <name type="common">White veined hardy Dutchman's pipe vine</name>
    <dbReference type="NCBI Taxonomy" id="158543"/>
    <lineage>
        <taxon>Eukaryota</taxon>
        <taxon>Viridiplantae</taxon>
        <taxon>Streptophyta</taxon>
        <taxon>Embryophyta</taxon>
        <taxon>Tracheophyta</taxon>
        <taxon>Spermatophyta</taxon>
        <taxon>Magnoliopsida</taxon>
        <taxon>Magnoliidae</taxon>
        <taxon>Piperales</taxon>
        <taxon>Aristolochiaceae</taxon>
        <taxon>Aristolochia</taxon>
    </lineage>
</organism>
<feature type="compositionally biased region" description="Low complexity" evidence="1">
    <location>
        <begin position="239"/>
        <end position="248"/>
    </location>
</feature>
<evidence type="ECO:0000313" key="2">
    <source>
        <dbReference type="EMBL" id="KAG9438587.1"/>
    </source>
</evidence>
<evidence type="ECO:0000256" key="1">
    <source>
        <dbReference type="SAM" id="MobiDB-lite"/>
    </source>
</evidence>
<feature type="region of interest" description="Disordered" evidence="1">
    <location>
        <begin position="78"/>
        <end position="102"/>
    </location>
</feature>
<name>A0AAV7DSX4_ARIFI</name>
<dbReference type="EMBL" id="JAINDJ010000053">
    <property type="protein sequence ID" value="KAG9438587.1"/>
    <property type="molecule type" value="Genomic_DNA"/>
</dbReference>
<reference evidence="2 3" key="1">
    <citation type="submission" date="2021-07" db="EMBL/GenBank/DDBJ databases">
        <title>The Aristolochia fimbriata genome: insights into angiosperm evolution, floral development and chemical biosynthesis.</title>
        <authorList>
            <person name="Jiao Y."/>
        </authorList>
    </citation>
    <scope>NUCLEOTIDE SEQUENCE [LARGE SCALE GENOMIC DNA]</scope>
    <source>
        <strain evidence="2">IBCAS-2021</strain>
        <tissue evidence="2">Leaf</tissue>
    </source>
</reference>
<accession>A0AAV7DSX4</accession>
<proteinExistence type="predicted"/>
<evidence type="ECO:0000313" key="3">
    <source>
        <dbReference type="Proteomes" id="UP000825729"/>
    </source>
</evidence>
<gene>
    <name evidence="2" type="ORF">H6P81_021459</name>
</gene>
<dbReference type="Proteomes" id="UP000825729">
    <property type="component" value="Unassembled WGS sequence"/>
</dbReference>
<keyword evidence="3" id="KW-1185">Reference proteome</keyword>
<sequence>MPLIEALALPGRVWVLGSLKPSIRGWIDWPAVGRVTRLSVHPASPGSAYQKWPRAGIPAGGFARNVGLLGQVFSRQIRDGEPAGPAGRQGCGENASGEGGAHPSSVLGAAVWAAIYLGDLHPYLGCIPKQPGFADKPSLTPFGRGRTGSVTLSGSPIHGTSRPVRPREASSRTSIERQGCQSRATPQVRRLPTQGVLLSRGRDATRGQPRQEDRAIIKPPRATPPPGVGQQGAWGGGAATSAWQWSVP</sequence>